<dbReference type="AlphaFoldDB" id="A0A4Z0Q4J1"/>
<accession>A0A4Z0Q4J1</accession>
<keyword evidence="3" id="KW-1185">Reference proteome</keyword>
<feature type="signal peptide" evidence="1">
    <location>
        <begin position="1"/>
        <end position="21"/>
    </location>
</feature>
<organism evidence="2 3">
    <name type="scientific">Hymenobacter aquaticus</name>
    <dbReference type="NCBI Taxonomy" id="1867101"/>
    <lineage>
        <taxon>Bacteria</taxon>
        <taxon>Pseudomonadati</taxon>
        <taxon>Bacteroidota</taxon>
        <taxon>Cytophagia</taxon>
        <taxon>Cytophagales</taxon>
        <taxon>Hymenobacteraceae</taxon>
        <taxon>Hymenobacter</taxon>
    </lineage>
</organism>
<reference evidence="2 3" key="1">
    <citation type="submission" date="2019-04" db="EMBL/GenBank/DDBJ databases">
        <authorList>
            <person name="Feng G."/>
            <person name="Zhang J."/>
            <person name="Zhu H."/>
        </authorList>
    </citation>
    <scope>NUCLEOTIDE SEQUENCE [LARGE SCALE GENOMIC DNA]</scope>
    <source>
        <strain evidence="2 3">JCM 31653</strain>
    </source>
</reference>
<dbReference type="OrthoDB" id="960907at2"/>
<dbReference type="RefSeq" id="WP_135461227.1">
    <property type="nucleotide sequence ID" value="NZ_SRLC01000001.1"/>
</dbReference>
<dbReference type="Proteomes" id="UP000297549">
    <property type="component" value="Unassembled WGS sequence"/>
</dbReference>
<feature type="chain" id="PRO_5021476871" description="Outer membrane protein beta-barrel domain-containing protein" evidence="1">
    <location>
        <begin position="22"/>
        <end position="150"/>
    </location>
</feature>
<keyword evidence="1" id="KW-0732">Signal</keyword>
<evidence type="ECO:0008006" key="4">
    <source>
        <dbReference type="Google" id="ProtNLM"/>
    </source>
</evidence>
<evidence type="ECO:0000256" key="1">
    <source>
        <dbReference type="SAM" id="SignalP"/>
    </source>
</evidence>
<protein>
    <recommendedName>
        <fullName evidence="4">Outer membrane protein beta-barrel domain-containing protein</fullName>
    </recommendedName>
</protein>
<name>A0A4Z0Q4J1_9BACT</name>
<dbReference type="EMBL" id="SRLC01000001">
    <property type="protein sequence ID" value="TGE24043.1"/>
    <property type="molecule type" value="Genomic_DNA"/>
</dbReference>
<gene>
    <name evidence="2" type="ORF">E5K00_02170</name>
</gene>
<evidence type="ECO:0000313" key="3">
    <source>
        <dbReference type="Proteomes" id="UP000297549"/>
    </source>
</evidence>
<comment type="caution">
    <text evidence="2">The sequence shown here is derived from an EMBL/GenBank/DDBJ whole genome shotgun (WGS) entry which is preliminary data.</text>
</comment>
<proteinExistence type="predicted"/>
<evidence type="ECO:0000313" key="2">
    <source>
        <dbReference type="EMBL" id="TGE24043.1"/>
    </source>
</evidence>
<sequence>MKRLLLLPGTLCFLQSATAQVAVSYFPFQSVLGVSSNPERRVWAGVTAETNTFVANVNAEVQALANLKRGEWVNYYAGPGVNINPASALNELPLINGYTLTLGARIKPLPAHRNVHVVFELAPYTNQYLDSGYLRTQLGLSYNFRPKAER</sequence>